<evidence type="ECO:0000256" key="1">
    <source>
        <dbReference type="SAM" id="MobiDB-lite"/>
    </source>
</evidence>
<name>A0ABD1Q2Q9_9LAMI</name>
<feature type="compositionally biased region" description="Basic and acidic residues" evidence="1">
    <location>
        <begin position="111"/>
        <end position="124"/>
    </location>
</feature>
<proteinExistence type="predicted"/>
<protein>
    <submittedName>
        <fullName evidence="2">Integrase catalytic domain-containing protein</fullName>
    </submittedName>
</protein>
<reference evidence="3" key="1">
    <citation type="submission" date="2024-07" db="EMBL/GenBank/DDBJ databases">
        <title>Two chromosome-level genome assemblies of Korean endemic species Abeliophyllum distichum and Forsythia ovata (Oleaceae).</title>
        <authorList>
            <person name="Jang H."/>
        </authorList>
    </citation>
    <scope>NUCLEOTIDE SEQUENCE [LARGE SCALE GENOMIC DNA]</scope>
</reference>
<keyword evidence="3" id="KW-1185">Reference proteome</keyword>
<organism evidence="2 3">
    <name type="scientific">Abeliophyllum distichum</name>
    <dbReference type="NCBI Taxonomy" id="126358"/>
    <lineage>
        <taxon>Eukaryota</taxon>
        <taxon>Viridiplantae</taxon>
        <taxon>Streptophyta</taxon>
        <taxon>Embryophyta</taxon>
        <taxon>Tracheophyta</taxon>
        <taxon>Spermatophyta</taxon>
        <taxon>Magnoliopsida</taxon>
        <taxon>eudicotyledons</taxon>
        <taxon>Gunneridae</taxon>
        <taxon>Pentapetalae</taxon>
        <taxon>asterids</taxon>
        <taxon>lamiids</taxon>
        <taxon>Lamiales</taxon>
        <taxon>Oleaceae</taxon>
        <taxon>Forsythieae</taxon>
        <taxon>Abeliophyllum</taxon>
    </lineage>
</organism>
<gene>
    <name evidence="2" type="ORF">Adt_38613</name>
</gene>
<dbReference type="Proteomes" id="UP001604336">
    <property type="component" value="Unassembled WGS sequence"/>
</dbReference>
<dbReference type="AlphaFoldDB" id="A0ABD1Q2Q9"/>
<feature type="compositionally biased region" description="Polar residues" evidence="1">
    <location>
        <begin position="89"/>
        <end position="106"/>
    </location>
</feature>
<dbReference type="EMBL" id="JBFOLK010000012">
    <property type="protein sequence ID" value="KAL2470477.1"/>
    <property type="molecule type" value="Genomic_DNA"/>
</dbReference>
<accession>A0ABD1Q2Q9</accession>
<dbReference type="PANTHER" id="PTHR47481">
    <property type="match status" value="1"/>
</dbReference>
<sequence>MSMDQYLSTIKQLADNLEIAGKKVDHVDLVTQVLTGLDEEHTSIVVQVNSRDQVSWHELTSTLMNFESRLEYLSQVRRSFGSINLTQRNSQNANSYSGKGNRSGRSLNFRDITRGKERFGKPNENRSLNPFAYTASPSSVEDQTWYADSRASHHVTTDKENIDKANEYRVDIIHSTDEPVHRPSVENEGVIENDEGLINELPQQFEIRNTQPEPSVSQAGIRIWVDWPKVG</sequence>
<dbReference type="PANTHER" id="PTHR47481:SF34">
    <property type="entry name" value="CCHC-TYPE DOMAIN-CONTAINING PROTEIN"/>
    <property type="match status" value="1"/>
</dbReference>
<evidence type="ECO:0000313" key="3">
    <source>
        <dbReference type="Proteomes" id="UP001604336"/>
    </source>
</evidence>
<comment type="caution">
    <text evidence="2">The sequence shown here is derived from an EMBL/GenBank/DDBJ whole genome shotgun (WGS) entry which is preliminary data.</text>
</comment>
<feature type="region of interest" description="Disordered" evidence="1">
    <location>
        <begin position="89"/>
        <end position="135"/>
    </location>
</feature>
<evidence type="ECO:0000313" key="2">
    <source>
        <dbReference type="EMBL" id="KAL2470477.1"/>
    </source>
</evidence>